<evidence type="ECO:0000256" key="1">
    <source>
        <dbReference type="SAM" id="MobiDB-lite"/>
    </source>
</evidence>
<evidence type="ECO:0000259" key="2">
    <source>
        <dbReference type="Pfam" id="PF00085"/>
    </source>
</evidence>
<keyword evidence="4" id="KW-1185">Reference proteome</keyword>
<evidence type="ECO:0000313" key="3">
    <source>
        <dbReference type="EMBL" id="KAK4887133.1"/>
    </source>
</evidence>
<dbReference type="Proteomes" id="UP001353858">
    <property type="component" value="Unassembled WGS sequence"/>
</dbReference>
<dbReference type="Gene3D" id="3.40.30.10">
    <property type="entry name" value="Glutaredoxin"/>
    <property type="match status" value="1"/>
</dbReference>
<feature type="compositionally biased region" description="Low complexity" evidence="1">
    <location>
        <begin position="472"/>
        <end position="501"/>
    </location>
</feature>
<feature type="domain" description="Thioredoxin" evidence="2">
    <location>
        <begin position="19"/>
        <end position="86"/>
    </location>
</feature>
<dbReference type="EMBL" id="JARPUR010000001">
    <property type="protein sequence ID" value="KAK4887133.1"/>
    <property type="molecule type" value="Genomic_DNA"/>
</dbReference>
<feature type="region of interest" description="Disordered" evidence="1">
    <location>
        <begin position="469"/>
        <end position="501"/>
    </location>
</feature>
<dbReference type="PANTHER" id="PTHR45815:SF3">
    <property type="entry name" value="PROTEIN DISULFIDE-ISOMERASE A6"/>
    <property type="match status" value="1"/>
</dbReference>
<reference evidence="4" key="1">
    <citation type="submission" date="2023-01" db="EMBL/GenBank/DDBJ databases">
        <title>Key to firefly adult light organ development and bioluminescence: homeobox transcription factors regulate luciferase expression and transportation to peroxisome.</title>
        <authorList>
            <person name="Fu X."/>
        </authorList>
    </citation>
    <scope>NUCLEOTIDE SEQUENCE [LARGE SCALE GENOMIC DNA]</scope>
</reference>
<dbReference type="PANTHER" id="PTHR45815">
    <property type="entry name" value="PROTEIN DISULFIDE-ISOMERASE A6"/>
    <property type="match status" value="1"/>
</dbReference>
<comment type="caution">
    <text evidence="3">The sequence shown here is derived from an EMBL/GenBank/DDBJ whole genome shotgun (WGS) entry which is preliminary data.</text>
</comment>
<evidence type="ECO:0000313" key="4">
    <source>
        <dbReference type="Proteomes" id="UP001353858"/>
    </source>
</evidence>
<dbReference type="GO" id="GO:0015035">
    <property type="term" value="F:protein-disulfide reductase activity"/>
    <property type="evidence" value="ECO:0007669"/>
    <property type="project" value="TreeGrafter"/>
</dbReference>
<dbReference type="GO" id="GO:0005788">
    <property type="term" value="C:endoplasmic reticulum lumen"/>
    <property type="evidence" value="ECO:0007669"/>
    <property type="project" value="TreeGrafter"/>
</dbReference>
<protein>
    <recommendedName>
        <fullName evidence="2">Thioredoxin domain-containing protein</fullName>
    </recommendedName>
</protein>
<accession>A0AAN7QP32</accession>
<dbReference type="Pfam" id="PF00085">
    <property type="entry name" value="Thioredoxin"/>
    <property type="match status" value="1"/>
</dbReference>
<dbReference type="SUPFAM" id="SSF52833">
    <property type="entry name" value="Thioredoxin-like"/>
    <property type="match status" value="1"/>
</dbReference>
<organism evidence="3 4">
    <name type="scientific">Aquatica leii</name>
    <dbReference type="NCBI Taxonomy" id="1421715"/>
    <lineage>
        <taxon>Eukaryota</taxon>
        <taxon>Metazoa</taxon>
        <taxon>Ecdysozoa</taxon>
        <taxon>Arthropoda</taxon>
        <taxon>Hexapoda</taxon>
        <taxon>Insecta</taxon>
        <taxon>Pterygota</taxon>
        <taxon>Neoptera</taxon>
        <taxon>Endopterygota</taxon>
        <taxon>Coleoptera</taxon>
        <taxon>Polyphaga</taxon>
        <taxon>Elateriformia</taxon>
        <taxon>Elateroidea</taxon>
        <taxon>Lampyridae</taxon>
        <taxon>Luciolinae</taxon>
        <taxon>Aquatica</taxon>
    </lineage>
</organism>
<proteinExistence type="predicted"/>
<dbReference type="GO" id="GO:0034976">
    <property type="term" value="P:response to endoplasmic reticulum stress"/>
    <property type="evidence" value="ECO:0007669"/>
    <property type="project" value="TreeGrafter"/>
</dbReference>
<name>A0AAN7QP32_9COLE</name>
<dbReference type="AlphaFoldDB" id="A0AAN7QP32"/>
<sequence>MQSAIVWRKSLQPQAVTAASEWASVATKLKGKVKLGAVDATVHSRKASQYGIERYPTIKYFPAGKKSKDTVKEYDGGRTSKDIVNWDLDKVAENVPAPEIKQILSKDTFEEECDQKTLCVISVLPHILDCQIWTEAGSQYELENSLDIGGFGYSILRGAFSKDGINEFLRDLPYGRGNTAPVKGGQLPKKNWLVLKNRCYWPKSTAVTALVKQAVLPKDNWMTLKSKIFTKKNGQIRYYDNYYAAEEKVDVALQTSDLSSQSSLEEELINSSAVTSSPPEVMDFIINLLPPKMFYIAMNGLNATLSPMLQLPPDLTQTTHKTELQQEEYSKIPQKANALVKYLSGIGGLHVGNATRRVWAALVTDQVSNQLSWNGANNKYKLQGLNVNRIVIASVKKIISTATEMDVLVATKYNDTKLPTQKNETDRYHRQCYSSFTALMAKYCDLLSETDYASNSSPPTSANSEIACEVASSNSNNPGQSQSQSLSDPSISGHSHLSSNSGILSEDAASSLDSQTTLDVAASSSTCDLSINENVVTKFLTPILKILIQIDNLISSQDGTKDRGNTFTLDVFFWLAALETRYDL</sequence>
<dbReference type="InterPro" id="IPR036249">
    <property type="entry name" value="Thioredoxin-like_sf"/>
</dbReference>
<dbReference type="InterPro" id="IPR013766">
    <property type="entry name" value="Thioredoxin_domain"/>
</dbReference>
<gene>
    <name evidence="3" type="ORF">RN001_003404</name>
</gene>